<evidence type="ECO:0000259" key="1">
    <source>
        <dbReference type="PROSITE" id="PS51494"/>
    </source>
</evidence>
<dbReference type="InterPro" id="IPR014219">
    <property type="entry name" value="SpoIVB"/>
</dbReference>
<dbReference type="KEGG" id="cad:Curi_c13910"/>
<dbReference type="NCBIfam" id="TIGR02860">
    <property type="entry name" value="spore_IV_B"/>
    <property type="match status" value="1"/>
</dbReference>
<dbReference type="eggNOG" id="COG0750">
    <property type="taxonomic scope" value="Bacteria"/>
</dbReference>
<sequence>MKKKFCFKKIIFFSLMLMLSIAYTLELVNILDYPSQINVSKGSNKELDIVFPFTVEILENRDKVLELNESYKDKLKLSMKNNYNFKPVNNGMAKLGINFLGLVPVKQVNFNVIEDKYLIPGGEALGVKLNTKGVLVVGTSEIEGVNGKKYNPALDAGIKIGDSIIEIDNKKVKDANHVIEILNNIGDKKVQIVAERDNKRIETELTPVKSKQDNSYRLGIWVRDKTAGIGTLTFYDEESEKFGALGHSITDADTGTLMNAENGEIMKAQISSVEQGKKGTPGEIRGMFFESDNVLGKIESNTIFGIYGKMYKENKITKKKSFPVALQNEVKTGKAYILTTVEDDKVEEYEVEVVKTDKQYSPEPKSMVIKVTDKRLLEKTGGIVRGMSGSPIIQNGKIIGAVTHVFVNDPTKGYGLYIEWMMKESGMLDNKQEVSHKVENNYSPCKKGYNYFIKC</sequence>
<dbReference type="SUPFAM" id="SSF50156">
    <property type="entry name" value="PDZ domain-like"/>
    <property type="match status" value="1"/>
</dbReference>
<evidence type="ECO:0000313" key="2">
    <source>
        <dbReference type="EMBL" id="AFS78401.1"/>
    </source>
</evidence>
<dbReference type="InterPro" id="IPR036034">
    <property type="entry name" value="PDZ_sf"/>
</dbReference>
<keyword evidence="3" id="KW-1185">Reference proteome</keyword>
<feature type="domain" description="Peptidase S55" evidence="1">
    <location>
        <begin position="199"/>
        <end position="437"/>
    </location>
</feature>
<organism evidence="2 3">
    <name type="scientific">Gottschalkia acidurici (strain ATCC 7906 / DSM 604 / BCRC 14475 / CIP 104303 / KCTC 5404 / NCIMB 10678 / 9a)</name>
    <name type="common">Clostridium acidurici</name>
    <dbReference type="NCBI Taxonomy" id="1128398"/>
    <lineage>
        <taxon>Bacteria</taxon>
        <taxon>Bacillati</taxon>
        <taxon>Bacillota</taxon>
        <taxon>Tissierellia</taxon>
        <taxon>Tissierellales</taxon>
        <taxon>Gottschalkiaceae</taxon>
        <taxon>Gottschalkia</taxon>
    </lineage>
</organism>
<dbReference type="GO" id="GO:0016787">
    <property type="term" value="F:hydrolase activity"/>
    <property type="evidence" value="ECO:0007669"/>
    <property type="project" value="UniProtKB-KW"/>
</dbReference>
<dbReference type="Pfam" id="PF05580">
    <property type="entry name" value="Peptidase_S55"/>
    <property type="match status" value="1"/>
</dbReference>
<dbReference type="InterPro" id="IPR001478">
    <property type="entry name" value="PDZ"/>
</dbReference>
<dbReference type="InterPro" id="IPR008763">
    <property type="entry name" value="Peptidase_S55"/>
</dbReference>
<protein>
    <submittedName>
        <fullName evidence="2">Peptidase</fullName>
        <ecNumber evidence="2">3.4.21.116</ecNumber>
    </submittedName>
</protein>
<dbReference type="PROSITE" id="PS51494">
    <property type="entry name" value="SPOIVB"/>
    <property type="match status" value="1"/>
</dbReference>
<dbReference type="AlphaFoldDB" id="K0B195"/>
<dbReference type="RefSeq" id="WP_014967538.1">
    <property type="nucleotide sequence ID" value="NC_018664.1"/>
</dbReference>
<dbReference type="EC" id="3.4.21.116" evidence="2"/>
<reference evidence="2 3" key="1">
    <citation type="journal article" date="2012" name="PLoS ONE">
        <title>The purine-utilizing bacterium Clostridium acidurici 9a: a genome-guided metabolic reconsideration.</title>
        <authorList>
            <person name="Hartwich K."/>
            <person name="Poehlein A."/>
            <person name="Daniel R."/>
        </authorList>
    </citation>
    <scope>NUCLEOTIDE SEQUENCE [LARGE SCALE GENOMIC DNA]</scope>
    <source>
        <strain evidence="3">ATCC 7906 / DSM 604 / BCRC 14475 / CIP 104303 / KCTC 5404 / NCIMB 10678 / 9a</strain>
    </source>
</reference>
<dbReference type="Gene3D" id="2.30.42.10">
    <property type="match status" value="1"/>
</dbReference>
<dbReference type="PATRIC" id="fig|1128398.3.peg.1414"/>
<dbReference type="EMBL" id="CP003326">
    <property type="protein sequence ID" value="AFS78401.1"/>
    <property type="molecule type" value="Genomic_DNA"/>
</dbReference>
<proteinExistence type="predicted"/>
<dbReference type="Pfam" id="PF13180">
    <property type="entry name" value="PDZ_2"/>
    <property type="match status" value="1"/>
</dbReference>
<name>K0B195_GOTA9</name>
<accession>K0B195</accession>
<dbReference type="STRING" id="1128398.Curi_c13910"/>
<keyword evidence="2" id="KW-0378">Hydrolase</keyword>
<dbReference type="Proteomes" id="UP000006094">
    <property type="component" value="Chromosome"/>
</dbReference>
<gene>
    <name evidence="2" type="primary">spoIVB</name>
    <name evidence="2" type="ordered locus">Curi_c13910</name>
</gene>
<dbReference type="HOGENOM" id="CLU_035713_1_0_9"/>
<evidence type="ECO:0000313" key="3">
    <source>
        <dbReference type="Proteomes" id="UP000006094"/>
    </source>
</evidence>